<evidence type="ECO:0000256" key="1">
    <source>
        <dbReference type="ARBA" id="ARBA00022485"/>
    </source>
</evidence>
<dbReference type="AlphaFoldDB" id="A0A1W7AA64"/>
<keyword evidence="16" id="KW-1185">Reference proteome</keyword>
<proteinExistence type="predicted"/>
<keyword evidence="4" id="KW-0547">Nucleotide-binding</keyword>
<dbReference type="GeneID" id="35294945"/>
<dbReference type="Proteomes" id="UP000194154">
    <property type="component" value="Chromosome"/>
</dbReference>
<keyword evidence="5" id="KW-0227">DNA damage</keyword>
<evidence type="ECO:0000256" key="3">
    <source>
        <dbReference type="ARBA" id="ARBA00022723"/>
    </source>
</evidence>
<dbReference type="GO" id="GO:0005524">
    <property type="term" value="F:ATP binding"/>
    <property type="evidence" value="ECO:0007669"/>
    <property type="project" value="UniProtKB-KW"/>
</dbReference>
<dbReference type="GO" id="GO:0004527">
    <property type="term" value="F:exonuclease activity"/>
    <property type="evidence" value="ECO:0007669"/>
    <property type="project" value="UniProtKB-KW"/>
</dbReference>
<dbReference type="InterPro" id="IPR049035">
    <property type="entry name" value="ADDB_N"/>
</dbReference>
<keyword evidence="8" id="KW-0269">Exonuclease</keyword>
<reference evidence="15 16" key="1">
    <citation type="journal article" date="2017" name="Int. J. Syst. Evol. Microbiol.">
        <title>Macrococcus canis sp. nov., a skin bacterium associated with infections in dogs.</title>
        <authorList>
            <person name="Gobeli Brawand S."/>
            <person name="Cotting K."/>
            <person name="Gomez-Sanz E."/>
            <person name="Collaud A."/>
            <person name="Thomann A."/>
            <person name="Brodard I."/>
            <person name="Rodriguez-Campos S."/>
            <person name="Strauss C."/>
            <person name="Perreten V."/>
        </authorList>
    </citation>
    <scope>NUCLEOTIDE SEQUENCE [LARGE SCALE GENOMIC DNA]</scope>
    <source>
        <strain evidence="15 16">KM45013</strain>
    </source>
</reference>
<evidence type="ECO:0000256" key="8">
    <source>
        <dbReference type="ARBA" id="ARBA00022839"/>
    </source>
</evidence>
<dbReference type="EMBL" id="CP021059">
    <property type="protein sequence ID" value="ARQ06458.1"/>
    <property type="molecule type" value="Genomic_DNA"/>
</dbReference>
<protein>
    <submittedName>
        <fullName evidence="15">ATP-dependent helicase/deoxyribonuclease subunit B</fullName>
        <ecNumber evidence="15">3.1.-.-</ecNumber>
    </submittedName>
</protein>
<dbReference type="PANTHER" id="PTHR30591:SF1">
    <property type="entry name" value="RECBCD ENZYME SUBUNIT RECC"/>
    <property type="match status" value="1"/>
</dbReference>
<dbReference type="GO" id="GO:0003677">
    <property type="term" value="F:DNA binding"/>
    <property type="evidence" value="ECO:0007669"/>
    <property type="project" value="UniProtKB-KW"/>
</dbReference>
<sequence length="1118" mass="129882">MTVQLLLGRRGTGKTHEIIERIKAQLKGQPLGDPIIMIAPRQSTFQIEQALSHDELIKGSMRTAIYSFDRLFWRLESEEGSTDLQHISNSGVEMLTYQILNEHKERLKRFQSTSAYFGFSQKMAAVISELKKYNVTPTDVQSLLEKEIDVRTKDKLHDIHEVYRALEEKMNGQYMQTEDMLVSLCKMIETSKTIRNADIYIDGFYNFTTVEYMVIQSLAQHAKSLTIALTIDQTDPVLFRKTTETLNHIKTYLHERALTYHVDNMHAPYRFNDELSTLESSFSREVSISHPEHIHLSQHPSVSAEAAHITHQIMELVRSGERFKDIAVLYRDESYVKQLIDVCRKHQIPYHTDYKALMIHHKAIELIRSLLDAFKTNMRIEHLFRALKTGLITHEFKREEDLLLIDMLENVMIERGMYYDDLINSRKLFYDEKDVYEQDQWDALLQYIEYMLSVIEPFREEIMNAQSGRAFASAIYRFMLSISLPEYLMQHKDMAKDNGEQYIALTFDQILTGLNQVLDDFVLIMDEVALDYQVMCDIIDVGFLALEFNAAPQGLDQIQILNLDLAKVENKKHVFVCGVNDDILPRPMKEDALITDQEKRVMQELGEIQLAPTTDVLIQDEWFVFYNAVTHAQASVYLSYSLMNMNQEAMRPSRYLSRLERQLNLEVQDMTQDMNPKDCITTYQAGIKHAVSHIEDESWSHIVAEYASDPRFRDVFKLIHYRNQSETLTADEVSSLYGDTIKASVSRFETFNECAFKHFANHGLKLKERLPYQFQSFQLGNIFHDALRHLSEKFKDRVLQVDAAVIASEIDDYLKASLPSVHYEVLYSKHYYQYIVKQIRTILITTFTAIQRQTKYSNFKMARFETKFGKGGALDTQIYHFGNNKKIEITGQIDRIDILPSPDKDYVRIIDYKSRETDLDLKQVYYGLQMQMLTYMEVVLSNTARLGLKSDVVPAGMLYFHVYNPKLSFKMKQDAQQLFDERFNQYSMKGYILDDTEIAKDMDTALEAGQKSKIVPVGLNNNGSFNKKSSSTLALEEMHALIQHNKQQFMHTAQNILQGDSRINPVRYDKLNPCQYCAFKSVCHIDPILNQEDIRTFEKDIDPLNEIMKAVNKDAMDS</sequence>
<dbReference type="PROSITE" id="PS51217">
    <property type="entry name" value="UVRD_HELICASE_CTER"/>
    <property type="match status" value="1"/>
</dbReference>
<evidence type="ECO:0000256" key="6">
    <source>
        <dbReference type="ARBA" id="ARBA00022801"/>
    </source>
</evidence>
<dbReference type="Gene3D" id="3.90.320.10">
    <property type="match status" value="1"/>
</dbReference>
<keyword evidence="13" id="KW-0234">DNA repair</keyword>
<dbReference type="PANTHER" id="PTHR30591">
    <property type="entry name" value="RECBCD ENZYME SUBUNIT RECC"/>
    <property type="match status" value="1"/>
</dbReference>
<keyword evidence="6 15" id="KW-0378">Hydrolase</keyword>
<evidence type="ECO:0000256" key="2">
    <source>
        <dbReference type="ARBA" id="ARBA00022722"/>
    </source>
</evidence>
<keyword evidence="7 15" id="KW-0347">Helicase</keyword>
<keyword evidence="9" id="KW-0067">ATP-binding</keyword>
<evidence type="ECO:0000313" key="16">
    <source>
        <dbReference type="Proteomes" id="UP000194154"/>
    </source>
</evidence>
<feature type="domain" description="UvrD-like helicase C-terminal" evidence="14">
    <location>
        <begin position="254"/>
        <end position="568"/>
    </location>
</feature>
<dbReference type="GO" id="GO:0004386">
    <property type="term" value="F:helicase activity"/>
    <property type="evidence" value="ECO:0007669"/>
    <property type="project" value="UniProtKB-KW"/>
</dbReference>
<dbReference type="InterPro" id="IPR027417">
    <property type="entry name" value="P-loop_NTPase"/>
</dbReference>
<dbReference type="GO" id="GO:0000724">
    <property type="term" value="P:double-strand break repair via homologous recombination"/>
    <property type="evidence" value="ECO:0007669"/>
    <property type="project" value="InterPro"/>
</dbReference>
<evidence type="ECO:0000256" key="10">
    <source>
        <dbReference type="ARBA" id="ARBA00023004"/>
    </source>
</evidence>
<dbReference type="NCBIfam" id="TIGR02773">
    <property type="entry name" value="addB_Gpos"/>
    <property type="match status" value="1"/>
</dbReference>
<accession>A0A1W7AA64</accession>
<evidence type="ECO:0000259" key="14">
    <source>
        <dbReference type="PROSITE" id="PS51217"/>
    </source>
</evidence>
<dbReference type="RefSeq" id="WP_086042125.1">
    <property type="nucleotide sequence ID" value="NZ_CBCRZA010000001.1"/>
</dbReference>
<keyword evidence="3" id="KW-0479">Metal-binding</keyword>
<dbReference type="EC" id="3.1.-.-" evidence="15"/>
<evidence type="ECO:0000256" key="11">
    <source>
        <dbReference type="ARBA" id="ARBA00023014"/>
    </source>
</evidence>
<keyword evidence="1" id="KW-0004">4Fe-4S</keyword>
<evidence type="ECO:0000313" key="15">
    <source>
        <dbReference type="EMBL" id="ARQ06458.1"/>
    </source>
</evidence>
<dbReference type="STRING" id="1855823.MCCS_08100"/>
<keyword evidence="11" id="KW-0411">Iron-sulfur</keyword>
<dbReference type="Pfam" id="PF21445">
    <property type="entry name" value="ADDB_N"/>
    <property type="match status" value="1"/>
</dbReference>
<organism evidence="15 16">
    <name type="scientific">Macrococcoides canis</name>
    <dbReference type="NCBI Taxonomy" id="1855823"/>
    <lineage>
        <taxon>Bacteria</taxon>
        <taxon>Bacillati</taxon>
        <taxon>Bacillota</taxon>
        <taxon>Bacilli</taxon>
        <taxon>Bacillales</taxon>
        <taxon>Staphylococcaceae</taxon>
        <taxon>Macrococcoides</taxon>
    </lineage>
</organism>
<evidence type="ECO:0000256" key="4">
    <source>
        <dbReference type="ARBA" id="ARBA00022741"/>
    </source>
</evidence>
<name>A0A1W7AA64_9STAP</name>
<dbReference type="OrthoDB" id="9758506at2"/>
<gene>
    <name evidence="15" type="primary">addB</name>
    <name evidence="15" type="ORF">MCCS_08100</name>
</gene>
<keyword evidence="12" id="KW-0238">DNA-binding</keyword>
<evidence type="ECO:0000256" key="5">
    <source>
        <dbReference type="ARBA" id="ARBA00022763"/>
    </source>
</evidence>
<evidence type="ECO:0000256" key="13">
    <source>
        <dbReference type="ARBA" id="ARBA00023204"/>
    </source>
</evidence>
<dbReference type="InterPro" id="IPR038726">
    <property type="entry name" value="PDDEXK_AddAB-type"/>
</dbReference>
<dbReference type="GO" id="GO:0046872">
    <property type="term" value="F:metal ion binding"/>
    <property type="evidence" value="ECO:0007669"/>
    <property type="project" value="UniProtKB-KW"/>
</dbReference>
<dbReference type="SUPFAM" id="SSF52540">
    <property type="entry name" value="P-loop containing nucleoside triphosphate hydrolases"/>
    <property type="match status" value="1"/>
</dbReference>
<evidence type="ECO:0000256" key="9">
    <source>
        <dbReference type="ARBA" id="ARBA00022840"/>
    </source>
</evidence>
<evidence type="ECO:0000256" key="7">
    <source>
        <dbReference type="ARBA" id="ARBA00022806"/>
    </source>
</evidence>
<dbReference type="KEGG" id="mcak:MCCS_08100"/>
<dbReference type="GO" id="GO:0051539">
    <property type="term" value="F:4 iron, 4 sulfur cluster binding"/>
    <property type="evidence" value="ECO:0007669"/>
    <property type="project" value="UniProtKB-KW"/>
</dbReference>
<dbReference type="InterPro" id="IPR014140">
    <property type="entry name" value="DNA_helicase_suAddB"/>
</dbReference>
<keyword evidence="2" id="KW-0540">Nuclease</keyword>
<dbReference type="Pfam" id="PF12705">
    <property type="entry name" value="PDDEXK_1"/>
    <property type="match status" value="1"/>
</dbReference>
<dbReference type="Pfam" id="PF13361">
    <property type="entry name" value="UvrD_C"/>
    <property type="match status" value="1"/>
</dbReference>
<dbReference type="InterPro" id="IPR011604">
    <property type="entry name" value="PDDEXK-like_dom_sf"/>
</dbReference>
<evidence type="ECO:0000256" key="12">
    <source>
        <dbReference type="ARBA" id="ARBA00023125"/>
    </source>
</evidence>
<keyword evidence="10" id="KW-0408">Iron</keyword>
<dbReference type="Gene3D" id="3.40.50.300">
    <property type="entry name" value="P-loop containing nucleotide triphosphate hydrolases"/>
    <property type="match status" value="4"/>
</dbReference>
<dbReference type="InterPro" id="IPR014017">
    <property type="entry name" value="DNA_helicase_UvrD-like_C"/>
</dbReference>